<comment type="caution">
    <text evidence="2">The sequence shown here is derived from an EMBL/GenBank/DDBJ whole genome shotgun (WGS) entry which is preliminary data.</text>
</comment>
<feature type="region of interest" description="Disordered" evidence="1">
    <location>
        <begin position="1"/>
        <end position="34"/>
    </location>
</feature>
<organism evidence="2 3">
    <name type="scientific">Araneus ventricosus</name>
    <name type="common">Orbweaver spider</name>
    <name type="synonym">Epeira ventricosa</name>
    <dbReference type="NCBI Taxonomy" id="182803"/>
    <lineage>
        <taxon>Eukaryota</taxon>
        <taxon>Metazoa</taxon>
        <taxon>Ecdysozoa</taxon>
        <taxon>Arthropoda</taxon>
        <taxon>Chelicerata</taxon>
        <taxon>Arachnida</taxon>
        <taxon>Araneae</taxon>
        <taxon>Araneomorphae</taxon>
        <taxon>Entelegynae</taxon>
        <taxon>Araneoidea</taxon>
        <taxon>Araneidae</taxon>
        <taxon>Araneus</taxon>
    </lineage>
</organism>
<keyword evidence="3" id="KW-1185">Reference proteome</keyword>
<gene>
    <name evidence="2" type="ORF">AVEN_11011_1</name>
</gene>
<accession>A0A4Y2HGA7</accession>
<evidence type="ECO:0000256" key="1">
    <source>
        <dbReference type="SAM" id="MobiDB-lite"/>
    </source>
</evidence>
<dbReference type="Proteomes" id="UP000499080">
    <property type="component" value="Unassembled WGS sequence"/>
</dbReference>
<dbReference type="EMBL" id="BGPR01001923">
    <property type="protein sequence ID" value="GBM64358.1"/>
    <property type="molecule type" value="Genomic_DNA"/>
</dbReference>
<evidence type="ECO:0000313" key="2">
    <source>
        <dbReference type="EMBL" id="GBM64358.1"/>
    </source>
</evidence>
<proteinExistence type="predicted"/>
<sequence length="140" mass="16040">MSRFGGTRGLFWDGPRNIEPRSGDEEGTWAGTLSPSFRTTPTGGRLTPTYDLVCNMLNKRRIFSGIGFRAWNLAVPKPRPYHWPPRPQSLMNKENWYPKNNTEVFFRPHLKARKAIVPTKVSFSGYMQGVHSNRGLIDNF</sequence>
<protein>
    <submittedName>
        <fullName evidence="2">Uncharacterized protein</fullName>
    </submittedName>
</protein>
<dbReference type="AlphaFoldDB" id="A0A4Y2HGA7"/>
<name>A0A4Y2HGA7_ARAVE</name>
<evidence type="ECO:0000313" key="3">
    <source>
        <dbReference type="Proteomes" id="UP000499080"/>
    </source>
</evidence>
<reference evidence="2 3" key="1">
    <citation type="journal article" date="2019" name="Sci. Rep.">
        <title>Orb-weaving spider Araneus ventricosus genome elucidates the spidroin gene catalogue.</title>
        <authorList>
            <person name="Kono N."/>
            <person name="Nakamura H."/>
            <person name="Ohtoshi R."/>
            <person name="Moran D.A.P."/>
            <person name="Shinohara A."/>
            <person name="Yoshida Y."/>
            <person name="Fujiwara M."/>
            <person name="Mori M."/>
            <person name="Tomita M."/>
            <person name="Arakawa K."/>
        </authorList>
    </citation>
    <scope>NUCLEOTIDE SEQUENCE [LARGE SCALE GENOMIC DNA]</scope>
</reference>